<name>A0A2S5BC27_9BASI</name>
<reference evidence="2 3" key="1">
    <citation type="journal article" date="2018" name="Front. Microbiol.">
        <title>Prospects for Fungal Bioremediation of Acidic Radioactive Waste Sites: Characterization and Genome Sequence of Rhodotorula taiwanensis MD1149.</title>
        <authorList>
            <person name="Tkavc R."/>
            <person name="Matrosova V.Y."/>
            <person name="Grichenko O.E."/>
            <person name="Gostincar C."/>
            <person name="Volpe R.P."/>
            <person name="Klimenkova P."/>
            <person name="Gaidamakova E.K."/>
            <person name="Zhou C.E."/>
            <person name="Stewart B.J."/>
            <person name="Lyman M.G."/>
            <person name="Malfatti S.A."/>
            <person name="Rubinfeld B."/>
            <person name="Courtot M."/>
            <person name="Singh J."/>
            <person name="Dalgard C.L."/>
            <person name="Hamilton T."/>
            <person name="Frey K.G."/>
            <person name="Gunde-Cimerman N."/>
            <person name="Dugan L."/>
            <person name="Daly M.J."/>
        </authorList>
    </citation>
    <scope>NUCLEOTIDE SEQUENCE [LARGE SCALE GENOMIC DNA]</scope>
    <source>
        <strain evidence="2 3">MD1149</strain>
    </source>
</reference>
<comment type="caution">
    <text evidence="2">The sequence shown here is derived from an EMBL/GenBank/DDBJ whole genome shotgun (WGS) entry which is preliminary data.</text>
</comment>
<evidence type="ECO:0000313" key="3">
    <source>
        <dbReference type="Proteomes" id="UP000237144"/>
    </source>
</evidence>
<accession>A0A2S5BC27</accession>
<feature type="region of interest" description="Disordered" evidence="1">
    <location>
        <begin position="451"/>
        <end position="521"/>
    </location>
</feature>
<feature type="compositionally biased region" description="Low complexity" evidence="1">
    <location>
        <begin position="10"/>
        <end position="43"/>
    </location>
</feature>
<feature type="compositionally biased region" description="Basic and acidic residues" evidence="1">
    <location>
        <begin position="492"/>
        <end position="503"/>
    </location>
</feature>
<sequence length="552" mass="58441">MFGECHSESPRLPSPWLSRSSGGSPSPLNLPSPNGSSSPTTPTDTTAAKGFRARRRSSLEELDLFHGLADELQDCHLGKGGHGARARPDEVTVVEIERVTLLNANEVGLEPEVDHQGNIEYKLKIAMPTSIHRLEKLRTQLKWRLVEGGGTAIYELGLLDDGTLVGLNRDEMEQSLKTLAQMLAGLGGGRVQISRVIRIGQEQDGAATVDASSDHPATSRPSLFPSFDVVADDDDIAFVASGTPPVVDPVTGETSIFPPPRIRGPTPYPIDRSNTQQAAFRRDKRDARRFRRREAESLAVASSTMALPSRAGSQGSLSSSSPPSTASSPCSTRSSTPASSESPSSTLPIPIPPRSFQASYPAAIEPRAKPVKPPKPPRPTTARLRKSDSRSTAAALTLSIIDRSSGSSVRPTPKKPRAADSHVTPFKPVLPHECAEVRYVVEAIVRKAGTTADPLLGGGGRRRRKSSAGSGHSEERGPRVRRSSAAEQGSEGAEHDGAESARADEDDDNVSDGDSLESGDEGWNYLDFDLSAVAAAATAAHAAASSSSSSTP</sequence>
<feature type="compositionally biased region" description="Acidic residues" evidence="1">
    <location>
        <begin position="504"/>
        <end position="520"/>
    </location>
</feature>
<feature type="compositionally biased region" description="Pro residues" evidence="1">
    <location>
        <begin position="257"/>
        <end position="268"/>
    </location>
</feature>
<dbReference type="STRING" id="741276.A0A2S5BC27"/>
<evidence type="ECO:0000256" key="1">
    <source>
        <dbReference type="SAM" id="MobiDB-lite"/>
    </source>
</evidence>
<feature type="region of interest" description="Disordered" evidence="1">
    <location>
        <begin position="250"/>
        <end position="425"/>
    </location>
</feature>
<proteinExistence type="predicted"/>
<dbReference type="OrthoDB" id="248233at2759"/>
<feature type="region of interest" description="Disordered" evidence="1">
    <location>
        <begin position="1"/>
        <end position="52"/>
    </location>
</feature>
<dbReference type="EMBL" id="PJQD01000025">
    <property type="protein sequence ID" value="POY74318.1"/>
    <property type="molecule type" value="Genomic_DNA"/>
</dbReference>
<dbReference type="AlphaFoldDB" id="A0A2S5BC27"/>
<dbReference type="Proteomes" id="UP000237144">
    <property type="component" value="Unassembled WGS sequence"/>
</dbReference>
<gene>
    <name evidence="2" type="ORF">BMF94_2512</name>
</gene>
<evidence type="ECO:0000313" key="2">
    <source>
        <dbReference type="EMBL" id="POY74318.1"/>
    </source>
</evidence>
<protein>
    <submittedName>
        <fullName evidence="2">Uncharacterized protein</fullName>
    </submittedName>
</protein>
<organism evidence="2 3">
    <name type="scientific">Rhodotorula taiwanensis</name>
    <dbReference type="NCBI Taxonomy" id="741276"/>
    <lineage>
        <taxon>Eukaryota</taxon>
        <taxon>Fungi</taxon>
        <taxon>Dikarya</taxon>
        <taxon>Basidiomycota</taxon>
        <taxon>Pucciniomycotina</taxon>
        <taxon>Microbotryomycetes</taxon>
        <taxon>Sporidiobolales</taxon>
        <taxon>Sporidiobolaceae</taxon>
        <taxon>Rhodotorula</taxon>
    </lineage>
</organism>
<keyword evidence="3" id="KW-1185">Reference proteome</keyword>
<feature type="compositionally biased region" description="Low complexity" evidence="1">
    <location>
        <begin position="308"/>
        <end position="348"/>
    </location>
</feature>